<feature type="domain" description="CN hydrolase" evidence="3">
    <location>
        <begin position="2"/>
        <end position="252"/>
    </location>
</feature>
<dbReference type="Proteomes" id="UP000198623">
    <property type="component" value="Unassembled WGS sequence"/>
</dbReference>
<keyword evidence="2" id="KW-0378">Hydrolase</keyword>
<comment type="similarity">
    <text evidence="1">Belongs to the carbon-nitrogen hydrolase superfamily. NIT1/NIT2 family.</text>
</comment>
<accession>A0A1I2UID9</accession>
<dbReference type="InterPro" id="IPR045254">
    <property type="entry name" value="Nit1/2_C-N_Hydrolase"/>
</dbReference>
<sequence>MSCVAVIQMVSTSDLNSNLRVAERLIREAVQAGARLVLLPENFALFDSQQLFRLAKHETEAGNISRWLSELSRSLKVWIFAGSFPLLAETPESQKVRSALRVYNPEGDVVGRYDKRHLFDVDVRDGHGSYRESDVIAPGNELIVVDTEMGRVGLSICYDLRFPDHFWKLRELGAEIIVVPSAFTKVTGKAHWEVLLRARAIETQCFVLGANQGGVHSVSRETSGDSMIIDPWGSVLSRCESGEAVVLAGLDFELLRQVRQRMPVLLHRR</sequence>
<dbReference type="InterPro" id="IPR003010">
    <property type="entry name" value="C-N_Hydrolase"/>
</dbReference>
<dbReference type="STRING" id="1045558.SAMN05216175_11343"/>
<dbReference type="InterPro" id="IPR001110">
    <property type="entry name" value="UPF0012_CS"/>
</dbReference>
<proteinExistence type="inferred from homology"/>
<evidence type="ECO:0000256" key="1">
    <source>
        <dbReference type="ARBA" id="ARBA00010613"/>
    </source>
</evidence>
<evidence type="ECO:0000313" key="5">
    <source>
        <dbReference type="Proteomes" id="UP000198623"/>
    </source>
</evidence>
<protein>
    <submittedName>
        <fullName evidence="4">Nitrilase</fullName>
    </submittedName>
</protein>
<evidence type="ECO:0000259" key="3">
    <source>
        <dbReference type="PROSITE" id="PS50263"/>
    </source>
</evidence>
<evidence type="ECO:0000313" key="4">
    <source>
        <dbReference type="EMBL" id="SFG76818.1"/>
    </source>
</evidence>
<dbReference type="AlphaFoldDB" id="A0A1I2UID9"/>
<dbReference type="PROSITE" id="PS50263">
    <property type="entry name" value="CN_HYDROLASE"/>
    <property type="match status" value="1"/>
</dbReference>
<gene>
    <name evidence="4" type="ORF">SAMN05216175_11343</name>
</gene>
<dbReference type="SUPFAM" id="SSF56317">
    <property type="entry name" value="Carbon-nitrogen hydrolase"/>
    <property type="match status" value="1"/>
</dbReference>
<dbReference type="PANTHER" id="PTHR23088">
    <property type="entry name" value="NITRILASE-RELATED"/>
    <property type="match status" value="1"/>
</dbReference>
<name>A0A1I2UID9_9GAMM</name>
<dbReference type="Pfam" id="PF00795">
    <property type="entry name" value="CN_hydrolase"/>
    <property type="match status" value="1"/>
</dbReference>
<keyword evidence="5" id="KW-1185">Reference proteome</keyword>
<evidence type="ECO:0000256" key="2">
    <source>
        <dbReference type="ARBA" id="ARBA00022801"/>
    </source>
</evidence>
<dbReference type="PROSITE" id="PS01227">
    <property type="entry name" value="UPF0012"/>
    <property type="match status" value="1"/>
</dbReference>
<dbReference type="RefSeq" id="WP_244889951.1">
    <property type="nucleotide sequence ID" value="NZ_FOOU01000013.1"/>
</dbReference>
<reference evidence="5" key="1">
    <citation type="submission" date="2016-10" db="EMBL/GenBank/DDBJ databases">
        <authorList>
            <person name="Varghese N."/>
            <person name="Submissions S."/>
        </authorList>
    </citation>
    <scope>NUCLEOTIDE SEQUENCE [LARGE SCALE GENOMIC DNA]</scope>
    <source>
        <strain evidence="5">CGMCC 1.10971</strain>
    </source>
</reference>
<organism evidence="4 5">
    <name type="scientific">Neptunomonas qingdaonensis</name>
    <dbReference type="NCBI Taxonomy" id="1045558"/>
    <lineage>
        <taxon>Bacteria</taxon>
        <taxon>Pseudomonadati</taxon>
        <taxon>Pseudomonadota</taxon>
        <taxon>Gammaproteobacteria</taxon>
        <taxon>Oceanospirillales</taxon>
        <taxon>Oceanospirillaceae</taxon>
        <taxon>Neptunomonas</taxon>
    </lineage>
</organism>
<dbReference type="Gene3D" id="3.60.110.10">
    <property type="entry name" value="Carbon-nitrogen hydrolase"/>
    <property type="match status" value="1"/>
</dbReference>
<dbReference type="InterPro" id="IPR036526">
    <property type="entry name" value="C-N_Hydrolase_sf"/>
</dbReference>
<dbReference type="PANTHER" id="PTHR23088:SF27">
    <property type="entry name" value="DEAMINATED GLUTATHIONE AMIDASE"/>
    <property type="match status" value="1"/>
</dbReference>
<dbReference type="GO" id="GO:0016811">
    <property type="term" value="F:hydrolase activity, acting on carbon-nitrogen (but not peptide) bonds, in linear amides"/>
    <property type="evidence" value="ECO:0007669"/>
    <property type="project" value="InterPro"/>
</dbReference>
<dbReference type="EMBL" id="FOOU01000013">
    <property type="protein sequence ID" value="SFG76818.1"/>
    <property type="molecule type" value="Genomic_DNA"/>
</dbReference>
<dbReference type="CDD" id="cd07572">
    <property type="entry name" value="nit"/>
    <property type="match status" value="1"/>
</dbReference>